<keyword evidence="7" id="KW-1185">Reference proteome</keyword>
<evidence type="ECO:0000256" key="2">
    <source>
        <dbReference type="ARBA" id="ARBA00023125"/>
    </source>
</evidence>
<evidence type="ECO:0000256" key="3">
    <source>
        <dbReference type="ARBA" id="ARBA00023163"/>
    </source>
</evidence>
<feature type="DNA-binding region" description="H-T-H motif" evidence="4">
    <location>
        <begin position="58"/>
        <end position="77"/>
    </location>
</feature>
<dbReference type="Gene3D" id="1.10.357.10">
    <property type="entry name" value="Tetracycline Repressor, domain 2"/>
    <property type="match status" value="1"/>
</dbReference>
<dbReference type="PRINTS" id="PR00455">
    <property type="entry name" value="HTHTETR"/>
</dbReference>
<dbReference type="Proteomes" id="UP000522081">
    <property type="component" value="Unassembled WGS sequence"/>
</dbReference>
<dbReference type="InterPro" id="IPR009057">
    <property type="entry name" value="Homeodomain-like_sf"/>
</dbReference>
<organism evidence="6 7">
    <name type="scientific">Novosphingobium marinum</name>
    <dbReference type="NCBI Taxonomy" id="1514948"/>
    <lineage>
        <taxon>Bacteria</taxon>
        <taxon>Pseudomonadati</taxon>
        <taxon>Pseudomonadota</taxon>
        <taxon>Alphaproteobacteria</taxon>
        <taxon>Sphingomonadales</taxon>
        <taxon>Sphingomonadaceae</taxon>
        <taxon>Novosphingobium</taxon>
    </lineage>
</organism>
<proteinExistence type="predicted"/>
<name>A0A7Y9XY43_9SPHN</name>
<comment type="caution">
    <text evidence="6">The sequence shown here is derived from an EMBL/GenBank/DDBJ whole genome shotgun (WGS) entry which is preliminary data.</text>
</comment>
<dbReference type="InterPro" id="IPR050109">
    <property type="entry name" value="HTH-type_TetR-like_transc_reg"/>
</dbReference>
<keyword evidence="1" id="KW-0805">Transcription regulation</keyword>
<dbReference type="PROSITE" id="PS01081">
    <property type="entry name" value="HTH_TETR_1"/>
    <property type="match status" value="1"/>
</dbReference>
<evidence type="ECO:0000256" key="1">
    <source>
        <dbReference type="ARBA" id="ARBA00023015"/>
    </source>
</evidence>
<dbReference type="InterPro" id="IPR023772">
    <property type="entry name" value="DNA-bd_HTH_TetR-type_CS"/>
</dbReference>
<evidence type="ECO:0000313" key="6">
    <source>
        <dbReference type="EMBL" id="NYH96749.1"/>
    </source>
</evidence>
<evidence type="ECO:0000256" key="4">
    <source>
        <dbReference type="PROSITE-ProRule" id="PRU00335"/>
    </source>
</evidence>
<dbReference type="PANTHER" id="PTHR30055:SF234">
    <property type="entry name" value="HTH-TYPE TRANSCRIPTIONAL REGULATOR BETI"/>
    <property type="match status" value="1"/>
</dbReference>
<dbReference type="AlphaFoldDB" id="A0A7Y9XY43"/>
<reference evidence="6 7" key="1">
    <citation type="submission" date="2020-07" db="EMBL/GenBank/DDBJ databases">
        <title>Genomic Encyclopedia of Type Strains, Phase IV (KMG-IV): sequencing the most valuable type-strain genomes for metagenomic binning, comparative biology and taxonomic classification.</title>
        <authorList>
            <person name="Goeker M."/>
        </authorList>
    </citation>
    <scope>NUCLEOTIDE SEQUENCE [LARGE SCALE GENOMIC DNA]</scope>
    <source>
        <strain evidence="6 7">DSM 29043</strain>
    </source>
</reference>
<dbReference type="GO" id="GO:0000976">
    <property type="term" value="F:transcription cis-regulatory region binding"/>
    <property type="evidence" value="ECO:0007669"/>
    <property type="project" value="TreeGrafter"/>
</dbReference>
<keyword evidence="3" id="KW-0804">Transcription</keyword>
<dbReference type="InterPro" id="IPR001647">
    <property type="entry name" value="HTH_TetR"/>
</dbReference>
<dbReference type="SUPFAM" id="SSF46689">
    <property type="entry name" value="Homeodomain-like"/>
    <property type="match status" value="1"/>
</dbReference>
<dbReference type="PROSITE" id="PS50977">
    <property type="entry name" value="HTH_TETR_2"/>
    <property type="match status" value="1"/>
</dbReference>
<evidence type="ECO:0000259" key="5">
    <source>
        <dbReference type="PROSITE" id="PS50977"/>
    </source>
</evidence>
<dbReference type="GO" id="GO:0003700">
    <property type="term" value="F:DNA-binding transcription factor activity"/>
    <property type="evidence" value="ECO:0007669"/>
    <property type="project" value="TreeGrafter"/>
</dbReference>
<dbReference type="RefSeq" id="WP_179408560.1">
    <property type="nucleotide sequence ID" value="NZ_BMGF01000008.1"/>
</dbReference>
<evidence type="ECO:0000313" key="7">
    <source>
        <dbReference type="Proteomes" id="UP000522081"/>
    </source>
</evidence>
<feature type="domain" description="HTH tetR-type" evidence="5">
    <location>
        <begin position="35"/>
        <end position="95"/>
    </location>
</feature>
<keyword evidence="2 4" id="KW-0238">DNA-binding</keyword>
<gene>
    <name evidence="6" type="ORF">FHS75_003100</name>
</gene>
<dbReference type="EMBL" id="JACBZF010000007">
    <property type="protein sequence ID" value="NYH96749.1"/>
    <property type="molecule type" value="Genomic_DNA"/>
</dbReference>
<dbReference type="Pfam" id="PF00440">
    <property type="entry name" value="TetR_N"/>
    <property type="match status" value="1"/>
</dbReference>
<dbReference type="PANTHER" id="PTHR30055">
    <property type="entry name" value="HTH-TYPE TRANSCRIPTIONAL REGULATOR RUTR"/>
    <property type="match status" value="1"/>
</dbReference>
<accession>A0A7Y9XY43</accession>
<protein>
    <submittedName>
        <fullName evidence="6">AcrR family transcriptional regulator</fullName>
    </submittedName>
</protein>
<sequence>MSRDDDIRPGLLGSMPISWLDQSEWIIEARQARSRETFRKILDAAVKLFVEKGFDGTTMAQIAAAAGIAPGSIYRRFADKEGLLNSVIDSYYRTRIDEFDRLVEERFRSLDTAEQILELYNRMIFSAYRKDRGLIRLVERRSHTDAGVREKQRRSFVHVSSAIADVLAAAMPATTVEELRKQVLEWHLVQRGILVSLILPDGTIEDAVLSLDDPTFEARVLSLSKAWIL</sequence>